<keyword evidence="3" id="KW-1185">Reference proteome</keyword>
<protein>
    <submittedName>
        <fullName evidence="2">Uncharacterized protein</fullName>
    </submittedName>
</protein>
<dbReference type="AlphaFoldDB" id="A0A1Y2J427"/>
<name>A0A1Y2J427_TRAC3</name>
<organism evidence="2 3">
    <name type="scientific">Trametes coccinea (strain BRFM310)</name>
    <name type="common">Pycnoporus coccineus</name>
    <dbReference type="NCBI Taxonomy" id="1353009"/>
    <lineage>
        <taxon>Eukaryota</taxon>
        <taxon>Fungi</taxon>
        <taxon>Dikarya</taxon>
        <taxon>Basidiomycota</taxon>
        <taxon>Agaricomycotina</taxon>
        <taxon>Agaricomycetes</taxon>
        <taxon>Polyporales</taxon>
        <taxon>Polyporaceae</taxon>
        <taxon>Trametes</taxon>
    </lineage>
</organism>
<gene>
    <name evidence="2" type="ORF">PYCCODRAFT_335481</name>
</gene>
<keyword evidence="1" id="KW-0812">Transmembrane</keyword>
<evidence type="ECO:0000313" key="2">
    <source>
        <dbReference type="EMBL" id="OSD07643.1"/>
    </source>
</evidence>
<evidence type="ECO:0000313" key="3">
    <source>
        <dbReference type="Proteomes" id="UP000193067"/>
    </source>
</evidence>
<dbReference type="EMBL" id="KZ084087">
    <property type="protein sequence ID" value="OSD07643.1"/>
    <property type="molecule type" value="Genomic_DNA"/>
</dbReference>
<proteinExistence type="predicted"/>
<keyword evidence="1" id="KW-1133">Transmembrane helix</keyword>
<accession>A0A1Y2J427</accession>
<keyword evidence="1" id="KW-0472">Membrane</keyword>
<evidence type="ECO:0000256" key="1">
    <source>
        <dbReference type="SAM" id="Phobius"/>
    </source>
</evidence>
<dbReference type="Proteomes" id="UP000193067">
    <property type="component" value="Unassembled WGS sequence"/>
</dbReference>
<sequence>MNGTYSLLPTLNSLPSNVIFLTAGSSSLPCPEITSPPPPRSALFPPLRMVSTSILSLLLKMVSISTLFLPWRMVTVPRLTLPLLLKMVWTSVGVYDAAERRERRLGIAVPYSLTQRLEGRSTLRRNIAIAYIYGS</sequence>
<reference evidence="2 3" key="1">
    <citation type="journal article" date="2015" name="Biotechnol. Biofuels">
        <title>Enhanced degradation of softwood versus hardwood by the white-rot fungus Pycnoporus coccineus.</title>
        <authorList>
            <person name="Couturier M."/>
            <person name="Navarro D."/>
            <person name="Chevret D."/>
            <person name="Henrissat B."/>
            <person name="Piumi F."/>
            <person name="Ruiz-Duenas F.J."/>
            <person name="Martinez A.T."/>
            <person name="Grigoriev I.V."/>
            <person name="Riley R."/>
            <person name="Lipzen A."/>
            <person name="Berrin J.G."/>
            <person name="Master E.R."/>
            <person name="Rosso M.N."/>
        </authorList>
    </citation>
    <scope>NUCLEOTIDE SEQUENCE [LARGE SCALE GENOMIC DNA]</scope>
    <source>
        <strain evidence="2 3">BRFM310</strain>
    </source>
</reference>
<feature type="transmembrane region" description="Helical" evidence="1">
    <location>
        <begin position="54"/>
        <end position="73"/>
    </location>
</feature>